<dbReference type="Proteomes" id="UP000030758">
    <property type="component" value="Unassembled WGS sequence"/>
</dbReference>
<proteinExistence type="predicted"/>
<protein>
    <submittedName>
        <fullName evidence="1">Uncharacterized protein</fullName>
    </submittedName>
</protein>
<name>A0A085MWJ0_9BILA</name>
<gene>
    <name evidence="1" type="ORF">M514_26274</name>
</gene>
<accession>A0A085MWJ0</accession>
<sequence>MNVKRGEEIGEERFEASRCCFMRAKERSHLYNTKLQGESASADVEGARSFTEDLADAGATLKK</sequence>
<reference evidence="1" key="1">
    <citation type="journal article" date="2014" name="Nat. Genet.">
        <title>Genome and transcriptome of the porcine whipworm Trichuris suis.</title>
        <authorList>
            <person name="Jex A.R."/>
            <person name="Nejsum P."/>
            <person name="Schwarz E.M."/>
            <person name="Hu L."/>
            <person name="Young N.D."/>
            <person name="Hall R.S."/>
            <person name="Korhonen P.K."/>
            <person name="Liao S."/>
            <person name="Thamsborg S."/>
            <person name="Xia J."/>
            <person name="Xu P."/>
            <person name="Wang S."/>
            <person name="Scheerlinck J.P."/>
            <person name="Hofmann A."/>
            <person name="Sternberg P.W."/>
            <person name="Wang J."/>
            <person name="Gasser R.B."/>
        </authorList>
    </citation>
    <scope>NUCLEOTIDE SEQUENCE [LARGE SCALE GENOMIC DNA]</scope>
    <source>
        <strain evidence="1">DCEP-RM93F</strain>
    </source>
</reference>
<dbReference type="EMBL" id="KL367619">
    <property type="protein sequence ID" value="KFD61586.1"/>
    <property type="molecule type" value="Genomic_DNA"/>
</dbReference>
<dbReference type="AlphaFoldDB" id="A0A085MWJ0"/>
<evidence type="ECO:0000313" key="1">
    <source>
        <dbReference type="EMBL" id="KFD61586.1"/>
    </source>
</evidence>
<organism evidence="1">
    <name type="scientific">Trichuris suis</name>
    <name type="common">pig whipworm</name>
    <dbReference type="NCBI Taxonomy" id="68888"/>
    <lineage>
        <taxon>Eukaryota</taxon>
        <taxon>Metazoa</taxon>
        <taxon>Ecdysozoa</taxon>
        <taxon>Nematoda</taxon>
        <taxon>Enoplea</taxon>
        <taxon>Dorylaimia</taxon>
        <taxon>Trichinellida</taxon>
        <taxon>Trichuridae</taxon>
        <taxon>Trichuris</taxon>
    </lineage>
</organism>